<evidence type="ECO:0000313" key="3">
    <source>
        <dbReference type="Proteomes" id="UP000325462"/>
    </source>
</evidence>
<sequence length="121" mass="14445">MDKVTTLNNQIYKTNLEVETLTEQQRGLIHLINDYEDATRNTEKLYDRLIYRYGSSNSAFSLEQHRDEFQQEKQAILEELIDNQDNVKHQIRKLNDCIEVLEAQRNIELHKANEKGHDYEH</sequence>
<keyword evidence="1" id="KW-0175">Coiled coil</keyword>
<organism evidence="2 3">
    <name type="scientific">Staphylococcus lugdunensis</name>
    <dbReference type="NCBI Taxonomy" id="28035"/>
    <lineage>
        <taxon>Bacteria</taxon>
        <taxon>Bacillati</taxon>
        <taxon>Bacillota</taxon>
        <taxon>Bacilli</taxon>
        <taxon>Bacillales</taxon>
        <taxon>Staphylococcaceae</taxon>
        <taxon>Staphylococcus</taxon>
    </lineage>
</organism>
<keyword evidence="3" id="KW-1185">Reference proteome</keyword>
<evidence type="ECO:0000313" key="2">
    <source>
        <dbReference type="EMBL" id="QEX37551.1"/>
    </source>
</evidence>
<feature type="coiled-coil region" evidence="1">
    <location>
        <begin position="66"/>
        <end position="104"/>
    </location>
</feature>
<reference evidence="2 3" key="1">
    <citation type="submission" date="2019-07" db="EMBL/GenBank/DDBJ databases">
        <title>Comparative genome analysis of staphylococcus lugdunensis shows clonal complex-dependent diversity of the putative virulence factor, ess/type vii locus.</title>
        <authorList>
            <person name="Lebeurre J."/>
            <person name="Dahyot S."/>
            <person name="Diene S."/>
            <person name="Paulay A."/>
            <person name="Aubourg M."/>
            <person name="Argemi X."/>
            <person name="Giard J.-C."/>
            <person name="Tournier I."/>
            <person name="Francois P."/>
            <person name="Pestel-Caron M."/>
        </authorList>
    </citation>
    <scope>NUCLEOTIDE SEQUENCE [LARGE SCALE GENOMIC DNA]</scope>
    <source>
        <strain evidence="2 3">SL13</strain>
    </source>
</reference>
<dbReference type="RefSeq" id="WP_002478672.1">
    <property type="nucleotide sequence ID" value="NZ_CP020735.1"/>
</dbReference>
<evidence type="ECO:0000256" key="1">
    <source>
        <dbReference type="SAM" id="Coils"/>
    </source>
</evidence>
<dbReference type="EMBL" id="CP041722">
    <property type="protein sequence ID" value="QEX37551.1"/>
    <property type="molecule type" value="Genomic_DNA"/>
</dbReference>
<gene>
    <name evidence="2" type="ORF">FO454_00945</name>
</gene>
<name>A0ABX6BR49_STALU</name>
<dbReference type="Proteomes" id="UP000325462">
    <property type="component" value="Chromosome"/>
</dbReference>
<protein>
    <submittedName>
        <fullName evidence="2">Uncharacterized protein</fullName>
    </submittedName>
</protein>
<proteinExistence type="predicted"/>
<accession>A0ABX6BR49</accession>